<gene>
    <name evidence="6" type="ORF">METZ01_LOCUS335683</name>
</gene>
<evidence type="ECO:0000256" key="1">
    <source>
        <dbReference type="ARBA" id="ARBA00022617"/>
    </source>
</evidence>
<evidence type="ECO:0000256" key="4">
    <source>
        <dbReference type="SAM" id="MobiDB-lite"/>
    </source>
</evidence>
<keyword evidence="3" id="KW-0408">Iron</keyword>
<dbReference type="EMBL" id="UINC01113309">
    <property type="protein sequence ID" value="SVC82829.1"/>
    <property type="molecule type" value="Genomic_DNA"/>
</dbReference>
<accession>A0A382QB93</accession>
<organism evidence="6">
    <name type="scientific">marine metagenome</name>
    <dbReference type="NCBI Taxonomy" id="408172"/>
    <lineage>
        <taxon>unclassified sequences</taxon>
        <taxon>metagenomes</taxon>
        <taxon>ecological metagenomes</taxon>
    </lineage>
</organism>
<evidence type="ECO:0000259" key="5">
    <source>
        <dbReference type="PROSITE" id="PS51007"/>
    </source>
</evidence>
<feature type="domain" description="Cytochrome c" evidence="5">
    <location>
        <begin position="51"/>
        <end position="146"/>
    </location>
</feature>
<dbReference type="InterPro" id="IPR036909">
    <property type="entry name" value="Cyt_c-like_dom_sf"/>
</dbReference>
<dbReference type="GO" id="GO:0020037">
    <property type="term" value="F:heme binding"/>
    <property type="evidence" value="ECO:0007669"/>
    <property type="project" value="InterPro"/>
</dbReference>
<dbReference type="AlphaFoldDB" id="A0A382QB93"/>
<dbReference type="PROSITE" id="PS51007">
    <property type="entry name" value="CYTC"/>
    <property type="match status" value="1"/>
</dbReference>
<keyword evidence="1" id="KW-0349">Heme</keyword>
<dbReference type="SUPFAM" id="SSF46626">
    <property type="entry name" value="Cytochrome c"/>
    <property type="match status" value="1"/>
</dbReference>
<evidence type="ECO:0000313" key="6">
    <source>
        <dbReference type="EMBL" id="SVC82829.1"/>
    </source>
</evidence>
<sequence>MKKQFVLFIAAIFTFAMVSSAYAAKKPECPQPRKTAKAPSSDFKKDKTKTADKAKGKKLFQKTAKPMACKQCHGAKGDGTGKLGAAFKSPKAPRNFTCKSTMKKVSAGQMFWIIKNGSKNQPAMVAHKKLSDKDIWSIVKYIREDLM</sequence>
<dbReference type="InterPro" id="IPR009056">
    <property type="entry name" value="Cyt_c-like_dom"/>
</dbReference>
<dbReference type="GO" id="GO:0046872">
    <property type="term" value="F:metal ion binding"/>
    <property type="evidence" value="ECO:0007669"/>
    <property type="project" value="UniProtKB-KW"/>
</dbReference>
<protein>
    <recommendedName>
        <fullName evidence="5">Cytochrome c domain-containing protein</fullName>
    </recommendedName>
</protein>
<evidence type="ECO:0000256" key="3">
    <source>
        <dbReference type="ARBA" id="ARBA00023004"/>
    </source>
</evidence>
<dbReference type="Gene3D" id="1.10.760.10">
    <property type="entry name" value="Cytochrome c-like domain"/>
    <property type="match status" value="1"/>
</dbReference>
<reference evidence="6" key="1">
    <citation type="submission" date="2018-05" db="EMBL/GenBank/DDBJ databases">
        <authorList>
            <person name="Lanie J.A."/>
            <person name="Ng W.-L."/>
            <person name="Kazmierczak K.M."/>
            <person name="Andrzejewski T.M."/>
            <person name="Davidsen T.M."/>
            <person name="Wayne K.J."/>
            <person name="Tettelin H."/>
            <person name="Glass J.I."/>
            <person name="Rusch D."/>
            <person name="Podicherti R."/>
            <person name="Tsui H.-C.T."/>
            <person name="Winkler M.E."/>
        </authorList>
    </citation>
    <scope>NUCLEOTIDE SEQUENCE</scope>
</reference>
<dbReference type="Pfam" id="PF13442">
    <property type="entry name" value="Cytochrome_CBB3"/>
    <property type="match status" value="1"/>
</dbReference>
<keyword evidence="2" id="KW-0479">Metal-binding</keyword>
<evidence type="ECO:0000256" key="2">
    <source>
        <dbReference type="ARBA" id="ARBA00022723"/>
    </source>
</evidence>
<name>A0A382QB93_9ZZZZ</name>
<feature type="region of interest" description="Disordered" evidence="4">
    <location>
        <begin position="28"/>
        <end position="57"/>
    </location>
</feature>
<feature type="compositionally biased region" description="Basic and acidic residues" evidence="4">
    <location>
        <begin position="42"/>
        <end position="54"/>
    </location>
</feature>
<proteinExistence type="predicted"/>
<dbReference type="GO" id="GO:0009055">
    <property type="term" value="F:electron transfer activity"/>
    <property type="evidence" value="ECO:0007669"/>
    <property type="project" value="InterPro"/>
</dbReference>